<evidence type="ECO:0000256" key="4">
    <source>
        <dbReference type="ARBA" id="ARBA00022989"/>
    </source>
</evidence>
<dbReference type="InterPro" id="IPR050681">
    <property type="entry name" value="CDF/SLC30A"/>
</dbReference>
<gene>
    <name evidence="9" type="ORF">PECAL_1P29870</name>
</gene>
<dbReference type="AlphaFoldDB" id="A0A8J2WY93"/>
<evidence type="ECO:0000256" key="2">
    <source>
        <dbReference type="ARBA" id="ARBA00022692"/>
    </source>
</evidence>
<evidence type="ECO:0000259" key="8">
    <source>
        <dbReference type="Pfam" id="PF01545"/>
    </source>
</evidence>
<dbReference type="OrthoDB" id="47927at2759"/>
<keyword evidence="4 7" id="KW-1133">Transmembrane helix</keyword>
<dbReference type="Pfam" id="PF01545">
    <property type="entry name" value="Cation_efflux"/>
    <property type="match status" value="1"/>
</dbReference>
<evidence type="ECO:0000256" key="1">
    <source>
        <dbReference type="ARBA" id="ARBA00004141"/>
    </source>
</evidence>
<keyword evidence="3" id="KW-0813">Transport</keyword>
<keyword evidence="3" id="KW-0864">Zinc transport</keyword>
<dbReference type="GO" id="GO:0005886">
    <property type="term" value="C:plasma membrane"/>
    <property type="evidence" value="ECO:0007669"/>
    <property type="project" value="TreeGrafter"/>
</dbReference>
<feature type="transmembrane region" description="Helical" evidence="7">
    <location>
        <begin position="48"/>
        <end position="70"/>
    </location>
</feature>
<feature type="transmembrane region" description="Helical" evidence="7">
    <location>
        <begin position="123"/>
        <end position="144"/>
    </location>
</feature>
<reference evidence="9" key="1">
    <citation type="submission" date="2021-11" db="EMBL/GenBank/DDBJ databases">
        <authorList>
            <consortium name="Genoscope - CEA"/>
            <person name="William W."/>
        </authorList>
    </citation>
    <scope>NUCLEOTIDE SEQUENCE</scope>
</reference>
<keyword evidence="5 7" id="KW-0472">Membrane</keyword>
<keyword evidence="2 7" id="KW-0812">Transmembrane</keyword>
<dbReference type="SUPFAM" id="SSF161111">
    <property type="entry name" value="Cation efflux protein transmembrane domain-like"/>
    <property type="match status" value="1"/>
</dbReference>
<dbReference type="InterPro" id="IPR027469">
    <property type="entry name" value="Cation_efflux_TMD_sf"/>
</dbReference>
<evidence type="ECO:0000313" key="9">
    <source>
        <dbReference type="EMBL" id="CAH0366491.1"/>
    </source>
</evidence>
<feature type="domain" description="Cation efflux protein transmembrane" evidence="8">
    <location>
        <begin position="30"/>
        <end position="224"/>
    </location>
</feature>
<dbReference type="EMBL" id="CAKKNE010000001">
    <property type="protein sequence ID" value="CAH0366491.1"/>
    <property type="molecule type" value="Genomic_DNA"/>
</dbReference>
<evidence type="ECO:0000256" key="6">
    <source>
        <dbReference type="SAM" id="MobiDB-lite"/>
    </source>
</evidence>
<keyword evidence="10" id="KW-1185">Reference proteome</keyword>
<dbReference type="GO" id="GO:0005385">
    <property type="term" value="F:zinc ion transmembrane transporter activity"/>
    <property type="evidence" value="ECO:0007669"/>
    <property type="project" value="TreeGrafter"/>
</dbReference>
<feature type="compositionally biased region" description="Pro residues" evidence="6">
    <location>
        <begin position="237"/>
        <end position="251"/>
    </location>
</feature>
<feature type="region of interest" description="Disordered" evidence="6">
    <location>
        <begin position="233"/>
        <end position="260"/>
    </location>
</feature>
<comment type="subcellular location">
    <subcellularLocation>
        <location evidence="1">Membrane</location>
        <topology evidence="1">Multi-pass membrane protein</topology>
    </subcellularLocation>
</comment>
<dbReference type="PANTHER" id="PTHR11562">
    <property type="entry name" value="CATION EFFLUX PROTEIN/ ZINC TRANSPORTER"/>
    <property type="match status" value="1"/>
</dbReference>
<evidence type="ECO:0000256" key="3">
    <source>
        <dbReference type="ARBA" id="ARBA00022906"/>
    </source>
</evidence>
<accession>A0A8J2WY93</accession>
<evidence type="ECO:0000256" key="5">
    <source>
        <dbReference type="ARBA" id="ARBA00023136"/>
    </source>
</evidence>
<evidence type="ECO:0000256" key="7">
    <source>
        <dbReference type="SAM" id="Phobius"/>
    </source>
</evidence>
<proteinExistence type="predicted"/>
<organism evidence="9 10">
    <name type="scientific">Pelagomonas calceolata</name>
    <dbReference type="NCBI Taxonomy" id="35677"/>
    <lineage>
        <taxon>Eukaryota</taxon>
        <taxon>Sar</taxon>
        <taxon>Stramenopiles</taxon>
        <taxon>Ochrophyta</taxon>
        <taxon>Pelagophyceae</taxon>
        <taxon>Pelagomonadales</taxon>
        <taxon>Pelagomonadaceae</taxon>
        <taxon>Pelagomonas</taxon>
    </lineage>
</organism>
<comment type="caution">
    <text evidence="9">The sequence shown here is derived from an EMBL/GenBank/DDBJ whole genome shotgun (WGS) entry which is preliminary data.</text>
</comment>
<sequence length="260" mass="27316">MADPPPPQPDPSLKLTKREEYTLGFTTIAFMAFSVIEMIYAFSSNSMALLGDAVAMMVDACTYMFNGCAIRRARQQGKEDKWAVLGPVISTSVLIGAMIYIFYDAVSTLASGASGDGVNLVVVLAFGLANLVIDIASGVLFCAYPDAYKAVLVFAEPESLEADGGMNIRSALTHVVADTYRTIAVLVTASAAMADDAISSTAADAWGAIAVEIPVLVMAFGLGRAAWNRYVARRSGPPAPAPRPSQPPPATPEARDSGLV</sequence>
<dbReference type="Gene3D" id="1.20.1510.10">
    <property type="entry name" value="Cation efflux protein transmembrane domain"/>
    <property type="match status" value="1"/>
</dbReference>
<name>A0A8J2WY93_9STRA</name>
<keyword evidence="3" id="KW-0862">Zinc</keyword>
<evidence type="ECO:0000313" key="10">
    <source>
        <dbReference type="Proteomes" id="UP000789595"/>
    </source>
</evidence>
<protein>
    <recommendedName>
        <fullName evidence="8">Cation efflux protein transmembrane domain-containing protein</fullName>
    </recommendedName>
</protein>
<dbReference type="Proteomes" id="UP000789595">
    <property type="component" value="Unassembled WGS sequence"/>
</dbReference>
<dbReference type="InterPro" id="IPR058533">
    <property type="entry name" value="Cation_efflux_TM"/>
</dbReference>
<feature type="transmembrane region" description="Helical" evidence="7">
    <location>
        <begin position="21"/>
        <end position="42"/>
    </location>
</feature>
<keyword evidence="3" id="KW-0406">Ion transport</keyword>
<dbReference type="PANTHER" id="PTHR11562:SF17">
    <property type="entry name" value="RE54080P-RELATED"/>
    <property type="match status" value="1"/>
</dbReference>
<feature type="transmembrane region" description="Helical" evidence="7">
    <location>
        <begin position="82"/>
        <end position="103"/>
    </location>
</feature>